<feature type="transmembrane region" description="Helical" evidence="5">
    <location>
        <begin position="371"/>
        <end position="395"/>
    </location>
</feature>
<reference evidence="7" key="1">
    <citation type="journal article" date="2023" name="Mol. Biol. Evol.">
        <title>Third-Generation Sequencing Reveals the Adaptive Role of the Epigenome in Three Deep-Sea Polychaetes.</title>
        <authorList>
            <person name="Perez M."/>
            <person name="Aroh O."/>
            <person name="Sun Y."/>
            <person name="Lan Y."/>
            <person name="Juniper S.K."/>
            <person name="Young C.R."/>
            <person name="Angers B."/>
            <person name="Qian P.Y."/>
        </authorList>
    </citation>
    <scope>NUCLEOTIDE SEQUENCE</scope>
    <source>
        <strain evidence="7">R07B-5</strain>
    </source>
</reference>
<dbReference type="PANTHER" id="PTHR10013:SF0">
    <property type="entry name" value="GENERAL VESICULAR TRANSPORT FACTOR P115"/>
    <property type="match status" value="1"/>
</dbReference>
<dbReference type="GO" id="GO:0005795">
    <property type="term" value="C:Golgi stack"/>
    <property type="evidence" value="ECO:0007669"/>
    <property type="project" value="TreeGrafter"/>
</dbReference>
<proteinExistence type="predicted"/>
<name>A0AAD9KPW1_RIDPI</name>
<dbReference type="InterPro" id="IPR011989">
    <property type="entry name" value="ARM-like"/>
</dbReference>
<keyword evidence="3 4" id="KW-0175">Coiled coil</keyword>
<evidence type="ECO:0000256" key="2">
    <source>
        <dbReference type="ARBA" id="ARBA00023034"/>
    </source>
</evidence>
<dbReference type="GO" id="GO:0005783">
    <property type="term" value="C:endoplasmic reticulum"/>
    <property type="evidence" value="ECO:0007669"/>
    <property type="project" value="TreeGrafter"/>
</dbReference>
<dbReference type="Gene3D" id="1.25.10.10">
    <property type="entry name" value="Leucine-rich Repeat Variant"/>
    <property type="match status" value="3"/>
</dbReference>
<keyword evidence="5" id="KW-1133">Transmembrane helix</keyword>
<dbReference type="Pfam" id="PF18770">
    <property type="entry name" value="Arm_vescicular"/>
    <property type="match status" value="1"/>
</dbReference>
<evidence type="ECO:0000256" key="5">
    <source>
        <dbReference type="SAM" id="Phobius"/>
    </source>
</evidence>
<feature type="transmembrane region" description="Helical" evidence="5">
    <location>
        <begin position="407"/>
        <end position="425"/>
    </location>
</feature>
<dbReference type="GO" id="GO:0006886">
    <property type="term" value="P:intracellular protein transport"/>
    <property type="evidence" value="ECO:0007669"/>
    <property type="project" value="InterPro"/>
</dbReference>
<dbReference type="Pfam" id="PF04869">
    <property type="entry name" value="Uso1_p115_head"/>
    <property type="match status" value="1"/>
</dbReference>
<keyword evidence="2" id="KW-0333">Golgi apparatus</keyword>
<accession>A0AAD9KPW1</accession>
<comment type="caution">
    <text evidence="7">The sequence shown here is derived from an EMBL/GenBank/DDBJ whole genome shotgun (WGS) entry which is preliminary data.</text>
</comment>
<evidence type="ECO:0000256" key="4">
    <source>
        <dbReference type="SAM" id="Coils"/>
    </source>
</evidence>
<evidence type="ECO:0000256" key="3">
    <source>
        <dbReference type="ARBA" id="ARBA00023054"/>
    </source>
</evidence>
<dbReference type="InterPro" id="IPR041209">
    <property type="entry name" value="P115_Arm_rpt"/>
</dbReference>
<evidence type="ECO:0000313" key="7">
    <source>
        <dbReference type="EMBL" id="KAK2174660.1"/>
    </source>
</evidence>
<evidence type="ECO:0000256" key="1">
    <source>
        <dbReference type="ARBA" id="ARBA00004555"/>
    </source>
</evidence>
<feature type="domain" description="Vesicle tethering protein Uso1/P115-like head" evidence="6">
    <location>
        <begin position="424"/>
        <end position="548"/>
    </location>
</feature>
<dbReference type="AlphaFoldDB" id="A0AAD9KPW1"/>
<keyword evidence="8" id="KW-1185">Reference proteome</keyword>
<comment type="subcellular location">
    <subcellularLocation>
        <location evidence="1">Golgi apparatus</location>
    </subcellularLocation>
</comment>
<protein>
    <recommendedName>
        <fullName evidence="6">Vesicle tethering protein Uso1/P115-like head domain-containing protein</fullName>
    </recommendedName>
</protein>
<dbReference type="InterPro" id="IPR024095">
    <property type="entry name" value="Vesicle_P115"/>
</dbReference>
<dbReference type="GO" id="GO:0000139">
    <property type="term" value="C:Golgi membrane"/>
    <property type="evidence" value="ECO:0007669"/>
    <property type="project" value="InterPro"/>
</dbReference>
<keyword evidence="5" id="KW-0472">Membrane</keyword>
<dbReference type="Proteomes" id="UP001209878">
    <property type="component" value="Unassembled WGS sequence"/>
</dbReference>
<dbReference type="GO" id="GO:0048280">
    <property type="term" value="P:vesicle fusion with Golgi apparatus"/>
    <property type="evidence" value="ECO:0007669"/>
    <property type="project" value="InterPro"/>
</dbReference>
<dbReference type="InterPro" id="IPR006953">
    <property type="entry name" value="Vesicle_Uso1_P115_head"/>
</dbReference>
<dbReference type="PANTHER" id="PTHR10013">
    <property type="entry name" value="GENERAL VESICULAR TRANSPORT FACTOR P115"/>
    <property type="match status" value="1"/>
</dbReference>
<dbReference type="GO" id="GO:0045056">
    <property type="term" value="P:transcytosis"/>
    <property type="evidence" value="ECO:0007669"/>
    <property type="project" value="TreeGrafter"/>
</dbReference>
<evidence type="ECO:0000259" key="6">
    <source>
        <dbReference type="Pfam" id="PF04869"/>
    </source>
</evidence>
<dbReference type="InterPro" id="IPR016024">
    <property type="entry name" value="ARM-type_fold"/>
</dbReference>
<dbReference type="SUPFAM" id="SSF48371">
    <property type="entry name" value="ARM repeat"/>
    <property type="match status" value="1"/>
</dbReference>
<keyword evidence="5" id="KW-0812">Transmembrane</keyword>
<evidence type="ECO:0000313" key="8">
    <source>
        <dbReference type="Proteomes" id="UP001209878"/>
    </source>
</evidence>
<feature type="transmembrane region" description="Helical" evidence="5">
    <location>
        <begin position="344"/>
        <end position="365"/>
    </location>
</feature>
<gene>
    <name evidence="7" type="ORF">NP493_786g01099</name>
</gene>
<dbReference type="GO" id="GO:0012507">
    <property type="term" value="C:ER to Golgi transport vesicle membrane"/>
    <property type="evidence" value="ECO:0007669"/>
    <property type="project" value="TreeGrafter"/>
</dbReference>
<feature type="transmembrane region" description="Helical" evidence="5">
    <location>
        <begin position="314"/>
        <end position="337"/>
    </location>
</feature>
<dbReference type="GO" id="GO:0048211">
    <property type="term" value="P:Golgi vesicle docking"/>
    <property type="evidence" value="ECO:0007669"/>
    <property type="project" value="TreeGrafter"/>
</dbReference>
<organism evidence="7 8">
    <name type="scientific">Ridgeia piscesae</name>
    <name type="common">Tubeworm</name>
    <dbReference type="NCBI Taxonomy" id="27915"/>
    <lineage>
        <taxon>Eukaryota</taxon>
        <taxon>Metazoa</taxon>
        <taxon>Spiralia</taxon>
        <taxon>Lophotrochozoa</taxon>
        <taxon>Annelida</taxon>
        <taxon>Polychaeta</taxon>
        <taxon>Sedentaria</taxon>
        <taxon>Canalipalpata</taxon>
        <taxon>Sabellida</taxon>
        <taxon>Siboglinidae</taxon>
        <taxon>Ridgeia</taxon>
    </lineage>
</organism>
<feature type="coiled-coil region" evidence="4">
    <location>
        <begin position="662"/>
        <end position="717"/>
    </location>
</feature>
<dbReference type="GO" id="GO:0006888">
    <property type="term" value="P:endoplasmic reticulum to Golgi vesicle-mediated transport"/>
    <property type="evidence" value="ECO:0007669"/>
    <property type="project" value="TreeGrafter"/>
</dbReference>
<dbReference type="EMBL" id="JAODUO010000785">
    <property type="protein sequence ID" value="KAK2174660.1"/>
    <property type="molecule type" value="Genomic_DNA"/>
</dbReference>
<sequence length="719" mass="79951">MDLFRKYLGAQQGDQLPSGAETVERLCERVRTSTLLDDRRDAVRALKSLSKKFQLEVGTIAMDVLITVLENDRTDTEILGYVLETLCNTMCNEPLDEEDDNTTHNHLPENMGTQFTEMFIKNPDNVREIIRNDGLLLLLHLTRNSTNIQKIVAFENAFEGLLNIINEEGTSDGGIVVEDCLHLMLNLLKNNSSNQNFFKEGSYIQRLTPFFDLQSTPSEGWSAQKVTNIQLMLLLLRSLVSPGNPQQQTTDCQKVMYRCGLLEKLCHILMASGVPADVLTESINTVSEVIRGCSTNQEYFASVMAPSNPPRPELVVLLLSMVNDVVVVGLLLVVLLLSMVNDVVVVGCAGCTAAVNGRLLVVLLLSMVNDVVVVGCCWLYCCCQWPALVVLLLSMVNEKQPFMLRCAVLYLNTISAGQLLCGGLFSVDPLSTWFAAVALLHAVNGNTAQKEQLLRVQLATSLGNPPVSLLQQCANILAQGPRVLTRVGLLMLLCHWLADCPIAVTHFLHNSANVPFVSASEGDELELVVQALCAFLLGLCVLFNDDQVENCQSGESLYCPLTYFWRELSAVSLFTVLSVLLERTVSDKLSQVAKHENYNNAAKKPQVDFPESAEVVFDHQFTRLFKKLESDVQKVCCVCDFQKSEVDEQKKQAVIEQHDSIVSQYKELIREQDAQLNTVRAELSDMKGKYSNTDKTIEELTQQIQQLKDQNALLKAHRG</sequence>